<feature type="transmembrane region" description="Helical" evidence="8">
    <location>
        <begin position="126"/>
        <end position="144"/>
    </location>
</feature>
<evidence type="ECO:0000259" key="9">
    <source>
        <dbReference type="PROSITE" id="PS51384"/>
    </source>
</evidence>
<evidence type="ECO:0000256" key="3">
    <source>
        <dbReference type="ARBA" id="ARBA00022989"/>
    </source>
</evidence>
<keyword evidence="12" id="KW-1185">Reference proteome</keyword>
<dbReference type="Pfam" id="PF08030">
    <property type="entry name" value="NAD_binding_6"/>
    <property type="match status" value="1"/>
</dbReference>
<reference evidence="11" key="3">
    <citation type="submission" date="2022-06" db="UniProtKB">
        <authorList>
            <consortium name="EnsemblMetazoa"/>
        </authorList>
    </citation>
    <scope>IDENTIFICATION</scope>
</reference>
<dbReference type="Pfam" id="PF08022">
    <property type="entry name" value="FAD_binding_8"/>
    <property type="match status" value="1"/>
</dbReference>
<dbReference type="GO" id="GO:0016175">
    <property type="term" value="F:superoxide-generating NAD(P)H oxidase activity"/>
    <property type="evidence" value="ECO:0007669"/>
    <property type="project" value="TreeGrafter"/>
</dbReference>
<dbReference type="SFLD" id="SFLDS00052">
    <property type="entry name" value="Ferric_Reductase_Domain"/>
    <property type="match status" value="1"/>
</dbReference>
<dbReference type="PANTHER" id="PTHR11972">
    <property type="entry name" value="NADPH OXIDASE"/>
    <property type="match status" value="1"/>
</dbReference>
<dbReference type="InterPro" id="IPR050369">
    <property type="entry name" value="RBOH/FRE"/>
</dbReference>
<feature type="compositionally biased region" description="Low complexity" evidence="7">
    <location>
        <begin position="502"/>
        <end position="526"/>
    </location>
</feature>
<dbReference type="Proteomes" id="UP000070412">
    <property type="component" value="Unassembled WGS sequence"/>
</dbReference>
<evidence type="ECO:0000256" key="5">
    <source>
        <dbReference type="ARBA" id="ARBA00023136"/>
    </source>
</evidence>
<gene>
    <name evidence="10" type="ORF">SSS_5585</name>
</gene>
<dbReference type="Pfam" id="PF01794">
    <property type="entry name" value="Ferric_reduct"/>
    <property type="match status" value="1"/>
</dbReference>
<evidence type="ECO:0000256" key="2">
    <source>
        <dbReference type="ARBA" id="ARBA00022692"/>
    </source>
</evidence>
<keyword evidence="2 8" id="KW-0812">Transmembrane</keyword>
<dbReference type="InterPro" id="IPR039261">
    <property type="entry name" value="FNR_nucleotide-bd"/>
</dbReference>
<dbReference type="OrthoDB" id="167398at2759"/>
<accession>A0A834R4X8</accession>
<comment type="subcellular location">
    <subcellularLocation>
        <location evidence="1">Membrane</location>
        <topology evidence="1">Multi-pass membrane protein</topology>
    </subcellularLocation>
</comment>
<evidence type="ECO:0000313" key="10">
    <source>
        <dbReference type="EMBL" id="KAF7490989.1"/>
    </source>
</evidence>
<keyword evidence="4" id="KW-0560">Oxidoreductase</keyword>
<dbReference type="InterPro" id="IPR017927">
    <property type="entry name" value="FAD-bd_FR_type"/>
</dbReference>
<dbReference type="EnsemblMetazoa" id="SSS_5585s_mrna">
    <property type="protein sequence ID" value="KAF7490989.1"/>
    <property type="gene ID" value="SSS_5585"/>
</dbReference>
<feature type="transmembrane region" description="Helical" evidence="8">
    <location>
        <begin position="247"/>
        <end position="272"/>
    </location>
</feature>
<dbReference type="SUPFAM" id="SSF63380">
    <property type="entry name" value="Riboflavin synthase domain-like"/>
    <property type="match status" value="1"/>
</dbReference>
<dbReference type="Gene3D" id="2.40.30.10">
    <property type="entry name" value="Translation factors"/>
    <property type="match status" value="1"/>
</dbReference>
<reference evidence="10" key="2">
    <citation type="submission" date="2020-01" db="EMBL/GenBank/DDBJ databases">
        <authorList>
            <person name="Korhonen P.K.K."/>
            <person name="Guangxu M.G."/>
            <person name="Wang T.W."/>
            <person name="Stroehlein A.J.S."/>
            <person name="Young N.D."/>
            <person name="Ang C.-S.A."/>
            <person name="Fernando D.W.F."/>
            <person name="Lu H.L."/>
            <person name="Taylor S.T."/>
            <person name="Ehtesham M.E.M."/>
            <person name="Najaraj S.H.N."/>
            <person name="Harsha G.H.G."/>
            <person name="Madugundu A.M."/>
            <person name="Renuse S.R."/>
            <person name="Holt D.H."/>
            <person name="Pandey A.P."/>
            <person name="Papenfuss A.P."/>
            <person name="Gasser R.B.G."/>
            <person name="Fischer K.F."/>
        </authorList>
    </citation>
    <scope>NUCLEOTIDE SEQUENCE</scope>
    <source>
        <strain evidence="10">SSS_KF_BRIS2020</strain>
    </source>
</reference>
<evidence type="ECO:0000313" key="12">
    <source>
        <dbReference type="Proteomes" id="UP000070412"/>
    </source>
</evidence>
<evidence type="ECO:0000256" key="7">
    <source>
        <dbReference type="SAM" id="MobiDB-lite"/>
    </source>
</evidence>
<dbReference type="FunFam" id="2.40.30.10:FF:000056">
    <property type="entry name" value="NADPH oxidase 5"/>
    <property type="match status" value="1"/>
</dbReference>
<dbReference type="PROSITE" id="PS51384">
    <property type="entry name" value="FAD_FR"/>
    <property type="match status" value="1"/>
</dbReference>
<dbReference type="AlphaFoldDB" id="A0A834R4X8"/>
<dbReference type="SFLD" id="SFLDG01169">
    <property type="entry name" value="NADPH_oxidase_subgroup_(NOX)"/>
    <property type="match status" value="1"/>
</dbReference>
<protein>
    <submittedName>
        <fullName evidence="10">NADPH oxidase 5</fullName>
    </submittedName>
</protein>
<keyword evidence="3 8" id="KW-1133">Transmembrane helix</keyword>
<feature type="transmembrane region" description="Helical" evidence="8">
    <location>
        <begin position="156"/>
        <end position="179"/>
    </location>
</feature>
<evidence type="ECO:0000256" key="4">
    <source>
        <dbReference type="ARBA" id="ARBA00023002"/>
    </source>
</evidence>
<dbReference type="SUPFAM" id="SSF52343">
    <property type="entry name" value="Ferredoxin reductase-like, C-terminal NADP-linked domain"/>
    <property type="match status" value="1"/>
</dbReference>
<feature type="region of interest" description="Disordered" evidence="7">
    <location>
        <begin position="442"/>
        <end position="526"/>
    </location>
</feature>
<dbReference type="CDD" id="cd06186">
    <property type="entry name" value="NOX_Duox_like_FAD_NADP"/>
    <property type="match status" value="1"/>
</dbReference>
<keyword evidence="5 8" id="KW-0472">Membrane</keyword>
<evidence type="ECO:0000256" key="1">
    <source>
        <dbReference type="ARBA" id="ARBA00004141"/>
    </source>
</evidence>
<proteinExistence type="predicted"/>
<feature type="coiled-coil region" evidence="6">
    <location>
        <begin position="17"/>
        <end position="70"/>
    </location>
</feature>
<sequence length="794" mass="93450">MSEDLIEEVLVHHRSLLKFLSNENERYTNHFKSIEIETKLARIQNYIAKLRSLREEMSSLSKQSDQLRKRAEILCLTKRRNDENYVHELERIKQMEQSLKPIECKNSMMFQSLFHKLKWTYIRNNFQSFTFTIFYLLITASLFLHRFGQYKDTTIALALARASAIAIYWQSGLIIVLILRKSISSIRSFGLARYLPLDHYVYFHKLTGWSIAFFSLVHTVAHLYNFANLTEITTISYWSFLISIDLGIGWFFGSACLTGWILVAILTIMLFFTLNFFRRSGNFEIFYYTHKLYVLYIIFLFLHASNTLQWLTAPLIFFLFEKISAYIRTKKYHHGQTYAIEGTMLPSRVLRLVIRKPKFFHFVPGDFVYLNIPSITKYEWHPMTISSAPENKELTFHIRAVGEWTNRLYDHFDHAKTLTLKKMLEEWKCIDFHPLFRNSNSNFNENDHHHQREQSQLSQDPSTNATKLETVTENGLKKRTMILPIPEDCDEDGCGGKRRKQSQSSSSFYQQQQQQQNQQHQQWQSNSAGMIETVSIEMASLNENILNENEANENSPDRNSNPIKSFDIDCPLALIRNIHQDVQTNAVFLKEPLKIHMDGPYGAPSSNIFESEHAVLIATGIGVTPFASILQSIMFRHIEKTRHCPSCKHSWIERVPSRYINNLKKVDFIWINRNQNSFEWFVELLSDLTKQQSSIAAKDDRFFDIYMYITGNKPPPKNDTKMNRFNSKSNTIIDKFNNEINWRFGRPEWENIFENIRQQKRGKVTVFYCGRPDLSGYLRQKCSENNFFFKKEVF</sequence>
<dbReference type="GO" id="GO:0042554">
    <property type="term" value="P:superoxide anion generation"/>
    <property type="evidence" value="ECO:0007669"/>
    <property type="project" value="TreeGrafter"/>
</dbReference>
<dbReference type="InterPro" id="IPR017938">
    <property type="entry name" value="Riboflavin_synthase-like_b-brl"/>
</dbReference>
<feature type="transmembrane region" description="Helical" evidence="8">
    <location>
        <begin position="293"/>
        <end position="320"/>
    </location>
</feature>
<dbReference type="InterPro" id="IPR013112">
    <property type="entry name" value="FAD-bd_8"/>
</dbReference>
<evidence type="ECO:0000256" key="8">
    <source>
        <dbReference type="SAM" id="Phobius"/>
    </source>
</evidence>
<dbReference type="EMBL" id="WVUK01000062">
    <property type="protein sequence ID" value="KAF7490989.1"/>
    <property type="molecule type" value="Genomic_DNA"/>
</dbReference>
<dbReference type="GO" id="GO:0006952">
    <property type="term" value="P:defense response"/>
    <property type="evidence" value="ECO:0007669"/>
    <property type="project" value="TreeGrafter"/>
</dbReference>
<dbReference type="InterPro" id="IPR013121">
    <property type="entry name" value="Fe_red_NAD-bd_6"/>
</dbReference>
<keyword evidence="6" id="KW-0175">Coiled coil</keyword>
<feature type="domain" description="FAD-binding FR-type" evidence="9">
    <location>
        <begin position="330"/>
        <end position="435"/>
    </location>
</feature>
<evidence type="ECO:0000256" key="6">
    <source>
        <dbReference type="SAM" id="Coils"/>
    </source>
</evidence>
<dbReference type="GO" id="GO:0043020">
    <property type="term" value="C:NADPH oxidase complex"/>
    <property type="evidence" value="ECO:0007669"/>
    <property type="project" value="TreeGrafter"/>
</dbReference>
<dbReference type="InterPro" id="IPR013130">
    <property type="entry name" value="Fe3_Rdtase_TM_dom"/>
</dbReference>
<organism evidence="10">
    <name type="scientific">Sarcoptes scabiei</name>
    <name type="common">Itch mite</name>
    <name type="synonym">Acarus scabiei</name>
    <dbReference type="NCBI Taxonomy" id="52283"/>
    <lineage>
        <taxon>Eukaryota</taxon>
        <taxon>Metazoa</taxon>
        <taxon>Ecdysozoa</taxon>
        <taxon>Arthropoda</taxon>
        <taxon>Chelicerata</taxon>
        <taxon>Arachnida</taxon>
        <taxon>Acari</taxon>
        <taxon>Acariformes</taxon>
        <taxon>Sarcoptiformes</taxon>
        <taxon>Astigmata</taxon>
        <taxon>Psoroptidia</taxon>
        <taxon>Sarcoptoidea</taxon>
        <taxon>Sarcoptidae</taxon>
        <taxon>Sarcoptinae</taxon>
        <taxon>Sarcoptes</taxon>
    </lineage>
</organism>
<feature type="transmembrane region" description="Helical" evidence="8">
    <location>
        <begin position="200"/>
        <end position="227"/>
    </location>
</feature>
<reference evidence="12" key="1">
    <citation type="journal article" date="2020" name="PLoS Negl. Trop. Dis.">
        <title>High-quality nuclear genome for Sarcoptes scabiei-A critical resource for a neglected parasite.</title>
        <authorList>
            <person name="Korhonen P.K."/>
            <person name="Gasser R.B."/>
            <person name="Ma G."/>
            <person name="Wang T."/>
            <person name="Stroehlein A.J."/>
            <person name="Young N.D."/>
            <person name="Ang C.S."/>
            <person name="Fernando D.D."/>
            <person name="Lu H.C."/>
            <person name="Taylor S."/>
            <person name="Reynolds S.L."/>
            <person name="Mofiz E."/>
            <person name="Najaraj S.H."/>
            <person name="Gowda H."/>
            <person name="Madugundu A."/>
            <person name="Renuse S."/>
            <person name="Holt D."/>
            <person name="Pandey A."/>
            <person name="Papenfuss A.T."/>
            <person name="Fischer K."/>
        </authorList>
    </citation>
    <scope>NUCLEOTIDE SEQUENCE [LARGE SCALE GENOMIC DNA]</scope>
</reference>
<dbReference type="Gene3D" id="3.40.50.80">
    <property type="entry name" value="Nucleotide-binding domain of ferredoxin-NADP reductase (FNR) module"/>
    <property type="match status" value="1"/>
</dbReference>
<evidence type="ECO:0000313" key="11">
    <source>
        <dbReference type="EnsemblMetazoa" id="KAF7490989.1"/>
    </source>
</evidence>
<feature type="compositionally biased region" description="Polar residues" evidence="7">
    <location>
        <begin position="454"/>
        <end position="473"/>
    </location>
</feature>
<name>A0A834R4X8_SARSC</name>
<dbReference type="PANTHER" id="PTHR11972:SF58">
    <property type="entry name" value="NADPH OXIDASE 5"/>
    <property type="match status" value="1"/>
</dbReference>